<reference evidence="3" key="1">
    <citation type="journal article" date="2019" name="Int. J. Syst. Evol. Microbiol.">
        <title>The Global Catalogue of Microorganisms (GCM) 10K type strain sequencing project: providing services to taxonomists for standard genome sequencing and annotation.</title>
        <authorList>
            <consortium name="The Broad Institute Genomics Platform"/>
            <consortium name="The Broad Institute Genome Sequencing Center for Infectious Disease"/>
            <person name="Wu L."/>
            <person name="Ma J."/>
        </authorList>
    </citation>
    <scope>NUCLEOTIDE SEQUENCE [LARGE SCALE GENOMIC DNA]</scope>
    <source>
        <strain evidence="3">CCUG 62215</strain>
    </source>
</reference>
<protein>
    <submittedName>
        <fullName evidence="2">Uncharacterized protein</fullName>
    </submittedName>
</protein>
<organism evidence="2 3">
    <name type="scientific">Winogradskyella litorisediminis</name>
    <dbReference type="NCBI Taxonomy" id="1156618"/>
    <lineage>
        <taxon>Bacteria</taxon>
        <taxon>Pseudomonadati</taxon>
        <taxon>Bacteroidota</taxon>
        <taxon>Flavobacteriia</taxon>
        <taxon>Flavobacteriales</taxon>
        <taxon>Flavobacteriaceae</taxon>
        <taxon>Winogradskyella</taxon>
    </lineage>
</organism>
<dbReference type="EMBL" id="JBHTJL010000003">
    <property type="protein sequence ID" value="MFD1061890.1"/>
    <property type="molecule type" value="Genomic_DNA"/>
</dbReference>
<dbReference type="RefSeq" id="WP_386127220.1">
    <property type="nucleotide sequence ID" value="NZ_JBHTJL010000003.1"/>
</dbReference>
<keyword evidence="1" id="KW-0732">Signal</keyword>
<evidence type="ECO:0000313" key="2">
    <source>
        <dbReference type="EMBL" id="MFD1061890.1"/>
    </source>
</evidence>
<keyword evidence="3" id="KW-1185">Reference proteome</keyword>
<sequence length="222" mass="26044">MKKVTLLLAVMLTGLTSVTAAEKTSATINEGLDITSRYNYVQPILFVERGVEFLIFADGSFDFNTDVFGNSTNPDYYRNRRRNVNRSFGAPGTTYSHRGARGVRVTHDYLGRVRRIGNVFINYDDQGRIKRAGTVYIRYRNNRLQQVGNLRLQYNRRGRLVGFRGFVNHNNRDCNMFQLNDWNNNWGNNHNYDDDDGEFYYYRQNGKVKKHKKLKRRSRDDD</sequence>
<feature type="signal peptide" evidence="1">
    <location>
        <begin position="1"/>
        <end position="20"/>
    </location>
</feature>
<accession>A0ABW3N5I7</accession>
<feature type="chain" id="PRO_5045457961" evidence="1">
    <location>
        <begin position="21"/>
        <end position="222"/>
    </location>
</feature>
<dbReference type="Proteomes" id="UP001597013">
    <property type="component" value="Unassembled WGS sequence"/>
</dbReference>
<comment type="caution">
    <text evidence="2">The sequence shown here is derived from an EMBL/GenBank/DDBJ whole genome shotgun (WGS) entry which is preliminary data.</text>
</comment>
<gene>
    <name evidence="2" type="ORF">ACFQ1Q_01430</name>
</gene>
<name>A0ABW3N5I7_9FLAO</name>
<evidence type="ECO:0000256" key="1">
    <source>
        <dbReference type="SAM" id="SignalP"/>
    </source>
</evidence>
<proteinExistence type="predicted"/>
<evidence type="ECO:0000313" key="3">
    <source>
        <dbReference type="Proteomes" id="UP001597013"/>
    </source>
</evidence>